<dbReference type="RefSeq" id="WP_210683652.1">
    <property type="nucleotide sequence ID" value="NZ_JAGMWN010000014.1"/>
</dbReference>
<evidence type="ECO:0000256" key="1">
    <source>
        <dbReference type="SAM" id="Phobius"/>
    </source>
</evidence>
<accession>A0A8J7V474</accession>
<comment type="caution">
    <text evidence="3">The sequence shown here is derived from an EMBL/GenBank/DDBJ whole genome shotgun (WGS) entry which is preliminary data.</text>
</comment>
<feature type="signal peptide" evidence="2">
    <location>
        <begin position="1"/>
        <end position="24"/>
    </location>
</feature>
<keyword evidence="1" id="KW-0812">Transmembrane</keyword>
<evidence type="ECO:0000313" key="4">
    <source>
        <dbReference type="Proteomes" id="UP000672602"/>
    </source>
</evidence>
<keyword evidence="1" id="KW-0472">Membrane</keyword>
<feature type="transmembrane region" description="Helical" evidence="1">
    <location>
        <begin position="129"/>
        <end position="148"/>
    </location>
</feature>
<evidence type="ECO:0000256" key="2">
    <source>
        <dbReference type="SAM" id="SignalP"/>
    </source>
</evidence>
<evidence type="ECO:0000313" key="3">
    <source>
        <dbReference type="EMBL" id="MBP5859061.1"/>
    </source>
</evidence>
<dbReference type="EMBL" id="JAGMWN010000014">
    <property type="protein sequence ID" value="MBP5859061.1"/>
    <property type="molecule type" value="Genomic_DNA"/>
</dbReference>
<dbReference type="Pfam" id="PF11157">
    <property type="entry name" value="DUF2937"/>
    <property type="match status" value="1"/>
</dbReference>
<dbReference type="Proteomes" id="UP000672602">
    <property type="component" value="Unassembled WGS sequence"/>
</dbReference>
<feature type="chain" id="PRO_5035155446" evidence="2">
    <location>
        <begin position="25"/>
        <end position="163"/>
    </location>
</feature>
<protein>
    <submittedName>
        <fullName evidence="3">DUF2937 family protein</fullName>
    </submittedName>
</protein>
<keyword evidence="4" id="KW-1185">Reference proteome</keyword>
<keyword evidence="1" id="KW-1133">Transmembrane helix</keyword>
<dbReference type="AlphaFoldDB" id="A0A8J7V474"/>
<gene>
    <name evidence="3" type="ORF">KAJ83_18720</name>
</gene>
<sequence>MARPLLIAFAVLLAALASQFPAFRDAYLQRIGGALDEVTRQVAALDERAAAAGLERYAYVRRLSGNPDPVVAREGRALIDLLGRQHRLSAARDAVRDAPVYVQAAQVLLHLEPDIADAALADFQPAVPLSLSAVFHAFIGFVVGLFLPMGVRRLFPRRVAEGA</sequence>
<proteinExistence type="predicted"/>
<name>A0A8J7V474_9PROT</name>
<dbReference type="InterPro" id="IPR022584">
    <property type="entry name" value="DUF2937"/>
</dbReference>
<reference evidence="3" key="1">
    <citation type="submission" date="2021-04" db="EMBL/GenBank/DDBJ databases">
        <authorList>
            <person name="Zhang D.-C."/>
        </authorList>
    </citation>
    <scope>NUCLEOTIDE SEQUENCE</scope>
    <source>
        <strain evidence="3">CGMCC 1.15697</strain>
    </source>
</reference>
<keyword evidence="2" id="KW-0732">Signal</keyword>
<organism evidence="3 4">
    <name type="scientific">Marivibrio halodurans</name>
    <dbReference type="NCBI Taxonomy" id="2039722"/>
    <lineage>
        <taxon>Bacteria</taxon>
        <taxon>Pseudomonadati</taxon>
        <taxon>Pseudomonadota</taxon>
        <taxon>Alphaproteobacteria</taxon>
        <taxon>Rhodospirillales</taxon>
        <taxon>Rhodospirillaceae</taxon>
        <taxon>Marivibrio</taxon>
    </lineage>
</organism>